<reference evidence="4" key="1">
    <citation type="submission" date="2020-05" db="EMBL/GenBank/DDBJ databases">
        <authorList>
            <person name="Chiriac C."/>
            <person name="Salcher M."/>
            <person name="Ghai R."/>
            <person name="Kavagutti S V."/>
        </authorList>
    </citation>
    <scope>NUCLEOTIDE SEQUENCE</scope>
</reference>
<dbReference type="InterPro" id="IPR016162">
    <property type="entry name" value="Ald_DH_N"/>
</dbReference>
<evidence type="ECO:0000259" key="3">
    <source>
        <dbReference type="Pfam" id="PF00171"/>
    </source>
</evidence>
<comment type="similarity">
    <text evidence="1">Belongs to the aldehyde dehydrogenase family.</text>
</comment>
<keyword evidence="2" id="KW-0560">Oxidoreductase</keyword>
<accession>A0A6J6KZ80</accession>
<dbReference type="CDD" id="cd07078">
    <property type="entry name" value="ALDH"/>
    <property type="match status" value="1"/>
</dbReference>
<dbReference type="FunFam" id="3.40.605.10:FF:000007">
    <property type="entry name" value="NAD/NADP-dependent betaine aldehyde dehydrogenase"/>
    <property type="match status" value="1"/>
</dbReference>
<evidence type="ECO:0000313" key="4">
    <source>
        <dbReference type="EMBL" id="CAB4654722.1"/>
    </source>
</evidence>
<dbReference type="InterPro" id="IPR029510">
    <property type="entry name" value="Ald_DH_CS_GLU"/>
</dbReference>
<proteinExistence type="inferred from homology"/>
<dbReference type="AlphaFoldDB" id="A0A6J6KZ80"/>
<dbReference type="Pfam" id="PF00171">
    <property type="entry name" value="Aldedh"/>
    <property type="match status" value="1"/>
</dbReference>
<organism evidence="4">
    <name type="scientific">freshwater metagenome</name>
    <dbReference type="NCBI Taxonomy" id="449393"/>
    <lineage>
        <taxon>unclassified sequences</taxon>
        <taxon>metagenomes</taxon>
        <taxon>ecological metagenomes</taxon>
    </lineage>
</organism>
<gene>
    <name evidence="4" type="ORF">UFOPK2282_00148</name>
</gene>
<protein>
    <submittedName>
        <fullName evidence="4">Unannotated protein</fullName>
    </submittedName>
</protein>
<evidence type="ECO:0000256" key="1">
    <source>
        <dbReference type="ARBA" id="ARBA00009986"/>
    </source>
</evidence>
<evidence type="ECO:0000256" key="2">
    <source>
        <dbReference type="ARBA" id="ARBA00023002"/>
    </source>
</evidence>
<dbReference type="InterPro" id="IPR016161">
    <property type="entry name" value="Ald_DH/histidinol_DH"/>
</dbReference>
<dbReference type="InterPro" id="IPR016163">
    <property type="entry name" value="Ald_DH_C"/>
</dbReference>
<name>A0A6J6KZ80_9ZZZZ</name>
<dbReference type="EMBL" id="CAEZWR010000010">
    <property type="protein sequence ID" value="CAB4654722.1"/>
    <property type="molecule type" value="Genomic_DNA"/>
</dbReference>
<dbReference type="InterPro" id="IPR015590">
    <property type="entry name" value="Aldehyde_DH_dom"/>
</dbReference>
<dbReference type="Gene3D" id="3.40.309.10">
    <property type="entry name" value="Aldehyde Dehydrogenase, Chain A, domain 2"/>
    <property type="match status" value="1"/>
</dbReference>
<dbReference type="GO" id="GO:0016620">
    <property type="term" value="F:oxidoreductase activity, acting on the aldehyde or oxo group of donors, NAD or NADP as acceptor"/>
    <property type="evidence" value="ECO:0007669"/>
    <property type="project" value="InterPro"/>
</dbReference>
<dbReference type="SUPFAM" id="SSF53720">
    <property type="entry name" value="ALDH-like"/>
    <property type="match status" value="1"/>
</dbReference>
<feature type="domain" description="Aldehyde dehydrogenase" evidence="3">
    <location>
        <begin position="26"/>
        <end position="481"/>
    </location>
</feature>
<dbReference type="PANTHER" id="PTHR11699">
    <property type="entry name" value="ALDEHYDE DEHYDROGENASE-RELATED"/>
    <property type="match status" value="1"/>
</dbReference>
<dbReference type="Gene3D" id="3.40.605.10">
    <property type="entry name" value="Aldehyde Dehydrogenase, Chain A, domain 1"/>
    <property type="match status" value="1"/>
</dbReference>
<sequence length="492" mass="51116">MTNPALPQVHLRIGDQHLTTGSGGVHQHVNPSTGQVQAEVPLAGPAEVEAACQAAQAAFQVWRRTPPAVRRDALLKLAELMGEARKEIAAAAALENGVAIGLATTQVWLTRQWLSYYAGWADKLEGTVSNSMIHGGDLTYTLPEPYGVIAVITTWNVPLLSVAMKIGPALAAGNTVVIKPSEMTPFTPEIFARLADEAGIPAGVINMVPGTAEAGAALVAHPLTQKVSFTGGPATARIIMASCAQHLKPSVMELGGKSANIIFPDANLDVAVHEVVTGGLANLSGQACIMGSRVLLHEDIYDEVVPRLKAGAEALAIGDPSIRGNVMGPVVNAAATQRILGLIDEAKANGDGTLLTGGTKLGGELAGGNFIAPTLFVDVDPNSSLAMNEVFGPVCAVIKFETEEEAIAIANSTQFGLAAYIHSNDLNLVHRVSEELRAGSVYVNGAYPVVPNTPFGGLGESGFGREGGKPGIEEFIRPKSVIIAGPRPGVKK</sequence>
<dbReference type="PROSITE" id="PS00687">
    <property type="entry name" value="ALDEHYDE_DEHYDR_GLU"/>
    <property type="match status" value="1"/>
</dbReference>